<dbReference type="EMBL" id="DS113844">
    <property type="protein sequence ID" value="EAX94674.1"/>
    <property type="molecule type" value="Genomic_DNA"/>
</dbReference>
<dbReference type="AlphaFoldDB" id="A2FK97"/>
<feature type="transmembrane region" description="Helical" evidence="2">
    <location>
        <begin position="1154"/>
        <end position="1179"/>
    </location>
</feature>
<feature type="region of interest" description="Disordered" evidence="1">
    <location>
        <begin position="937"/>
        <end position="996"/>
    </location>
</feature>
<dbReference type="VEuPathDB" id="TrichDB:TVAGG3_0715100"/>
<feature type="region of interest" description="Disordered" evidence="1">
    <location>
        <begin position="1197"/>
        <end position="1223"/>
    </location>
</feature>
<feature type="compositionally biased region" description="Low complexity" evidence="1">
    <location>
        <begin position="941"/>
        <end position="974"/>
    </location>
</feature>
<protein>
    <submittedName>
        <fullName evidence="3">Uncharacterized protein</fullName>
    </submittedName>
</protein>
<evidence type="ECO:0000313" key="3">
    <source>
        <dbReference type="EMBL" id="EAX94674.1"/>
    </source>
</evidence>
<keyword evidence="4" id="KW-1185">Reference proteome</keyword>
<name>A2FK97_TRIV3</name>
<dbReference type="InParanoid" id="A2FK97"/>
<reference evidence="3" key="1">
    <citation type="submission" date="2006-10" db="EMBL/GenBank/DDBJ databases">
        <authorList>
            <person name="Amadeo P."/>
            <person name="Zhao Q."/>
            <person name="Wortman J."/>
            <person name="Fraser-Liggett C."/>
            <person name="Carlton J."/>
        </authorList>
    </citation>
    <scope>NUCLEOTIDE SEQUENCE</scope>
    <source>
        <strain evidence="3">G3</strain>
    </source>
</reference>
<feature type="compositionally biased region" description="Polar residues" evidence="1">
    <location>
        <begin position="986"/>
        <end position="996"/>
    </location>
</feature>
<proteinExistence type="predicted"/>
<dbReference type="VEuPathDB" id="TrichDB:TVAG_335100"/>
<dbReference type="KEGG" id="tva:4752415"/>
<keyword evidence="2" id="KW-0472">Membrane</keyword>
<evidence type="ECO:0000256" key="2">
    <source>
        <dbReference type="SAM" id="Phobius"/>
    </source>
</evidence>
<sequence length="1223" mass="137975">MLGLLFSLSASEFRICIYASSENECKGTGYKEKITLAAFTEDNFDAKTHLQQLGYDISTTPDINIDYQGHDAGTKNHPDQKILNKFSKDDFHPLVIFDSMSNTPTKEITHMPLEDKARCEYHGYILRFTGNFKTNTTKVYNCNGQSDTVSFFQIDNYLGPPSFLKSLFQQDGTYSYVGNAEFQGIEDFPLTNQNKVIDIQGSVSISDVNSYSAVEIKDKYASDAYYLKITISDKFFEFRPFVKQNLFIKFKKPTTSASVLTIDSDPNGINFESGKKLALLYLIGASNEAYMKINIKSSSILALTSKGYTDMEVSQSGAYDLTTIEFVNEQSISAAIQMHEWAKKTNFIINKDINVDLLFIRFATNFTFSLAQGVTSATFGATTMDGNPSHHMKIQKGLSVKIRTFKNYVIYNNILWLRLILFTSGTSTKFETGKLQIDALSPPTSDWKQFPIYIEHKQDVFYTPNNLKTYFDASYDILTTSSSSAITIVLDNEINNPGFYNKQLLMGQAKSEPVEGMSTYSIKFDSSKFQKFNFSLCLSYQESLCQAGDMIYYIQDYVKNDQPTDVNAFTNVINTASKAVNFSAIRITIRTLPNYFTTYRFKIPTLDCSQLDSSMKSKPLEITCKKFYQELNVINADVMDGPIQLNRIKLNTDLESGSIKFKDSTKVTFAHSFIKNAEDYTPKFSANVNFYYTLADIANEFSTDRATDIFAMKYLLLDQAIVYLDEFDPLNFFGLYYGNHTELKVRVKAAENVQPITITLMATKVYFTFDYSQNSEFVDRDQCRFTIQYTGALTPGKIVKFNVTNFKGCAESITVKTDWPDSFRTDEIVTLIPNATNCKVSLANFTGILIKDIPYSVSNKLASRVLNETTVFKLSDGSYLPSVQFPDMSFDTYYNAENKVSSIKGCKAIFKNLEIRFDTISRFDALEVTESLVMYPGSVLEPTPSSNPSTNPENTTNTENPQPNTENPQPNPDETPSKKKIKEGETPTNEPTQNNVDFCNIFGAKVEMKWNAEKHSEIHLADNCPQQPAETIFNFNYDSTILRKVFNVTVFQNNYMTETGQRLIKGFKPSEKTKAYLTADNVFGPPPDTDKDWDKYKPTMEIIASGESEFYLKATQKFIEDNKDKMENSGADPKYTELAQKMYAIKENPKGNGLVLVIFVALVFLIVAIVVWVVMFFLYKDTLVEINDDSSSYNTGMSLTESGSSSTSSKKKKSSGSGSSYSV</sequence>
<keyword evidence="2" id="KW-1133">Transmembrane helix</keyword>
<reference evidence="3" key="2">
    <citation type="journal article" date="2007" name="Science">
        <title>Draft genome sequence of the sexually transmitted pathogen Trichomonas vaginalis.</title>
        <authorList>
            <person name="Carlton J.M."/>
            <person name="Hirt R.P."/>
            <person name="Silva J.C."/>
            <person name="Delcher A.L."/>
            <person name="Schatz M."/>
            <person name="Zhao Q."/>
            <person name="Wortman J.R."/>
            <person name="Bidwell S.L."/>
            <person name="Alsmark U.C.M."/>
            <person name="Besteiro S."/>
            <person name="Sicheritz-Ponten T."/>
            <person name="Noel C.J."/>
            <person name="Dacks J.B."/>
            <person name="Foster P.G."/>
            <person name="Simillion C."/>
            <person name="Van de Peer Y."/>
            <person name="Miranda-Saavedra D."/>
            <person name="Barton G.J."/>
            <person name="Westrop G.D."/>
            <person name="Mueller S."/>
            <person name="Dessi D."/>
            <person name="Fiori P.L."/>
            <person name="Ren Q."/>
            <person name="Paulsen I."/>
            <person name="Zhang H."/>
            <person name="Bastida-Corcuera F.D."/>
            <person name="Simoes-Barbosa A."/>
            <person name="Brown M.T."/>
            <person name="Hayes R.D."/>
            <person name="Mukherjee M."/>
            <person name="Okumura C.Y."/>
            <person name="Schneider R."/>
            <person name="Smith A.J."/>
            <person name="Vanacova S."/>
            <person name="Villalvazo M."/>
            <person name="Haas B.J."/>
            <person name="Pertea M."/>
            <person name="Feldblyum T.V."/>
            <person name="Utterback T.R."/>
            <person name="Shu C.L."/>
            <person name="Osoegawa K."/>
            <person name="de Jong P.J."/>
            <person name="Hrdy I."/>
            <person name="Horvathova L."/>
            <person name="Zubacova Z."/>
            <person name="Dolezal P."/>
            <person name="Malik S.B."/>
            <person name="Logsdon J.M. Jr."/>
            <person name="Henze K."/>
            <person name="Gupta A."/>
            <person name="Wang C.C."/>
            <person name="Dunne R.L."/>
            <person name="Upcroft J.A."/>
            <person name="Upcroft P."/>
            <person name="White O."/>
            <person name="Salzberg S.L."/>
            <person name="Tang P."/>
            <person name="Chiu C.-H."/>
            <person name="Lee Y.-S."/>
            <person name="Embley T.M."/>
            <person name="Coombs G.H."/>
            <person name="Mottram J.C."/>
            <person name="Tachezy J."/>
            <person name="Fraser-Liggett C.M."/>
            <person name="Johnson P.J."/>
        </authorList>
    </citation>
    <scope>NUCLEOTIDE SEQUENCE [LARGE SCALE GENOMIC DNA]</scope>
    <source>
        <strain evidence="3">G3</strain>
    </source>
</reference>
<dbReference type="Proteomes" id="UP000001542">
    <property type="component" value="Unassembled WGS sequence"/>
</dbReference>
<dbReference type="RefSeq" id="XP_001307604.1">
    <property type="nucleotide sequence ID" value="XM_001307603.1"/>
</dbReference>
<evidence type="ECO:0000256" key="1">
    <source>
        <dbReference type="SAM" id="MobiDB-lite"/>
    </source>
</evidence>
<dbReference type="SMR" id="A2FK97"/>
<evidence type="ECO:0000313" key="4">
    <source>
        <dbReference type="Proteomes" id="UP000001542"/>
    </source>
</evidence>
<keyword evidence="2" id="KW-0812">Transmembrane</keyword>
<accession>A2FK97</accession>
<gene>
    <name evidence="3" type="ORF">TVAG_335100</name>
</gene>
<organism evidence="3 4">
    <name type="scientific">Trichomonas vaginalis (strain ATCC PRA-98 / G3)</name>
    <dbReference type="NCBI Taxonomy" id="412133"/>
    <lineage>
        <taxon>Eukaryota</taxon>
        <taxon>Metamonada</taxon>
        <taxon>Parabasalia</taxon>
        <taxon>Trichomonadida</taxon>
        <taxon>Trichomonadidae</taxon>
        <taxon>Trichomonas</taxon>
    </lineage>
</organism>